<dbReference type="AlphaFoldDB" id="A0A1N7PFH5"/>
<feature type="repeat" description="TPR" evidence="3">
    <location>
        <begin position="123"/>
        <end position="156"/>
    </location>
</feature>
<evidence type="ECO:0000256" key="1">
    <source>
        <dbReference type="ARBA" id="ARBA00022737"/>
    </source>
</evidence>
<dbReference type="GO" id="GO:0046813">
    <property type="term" value="P:receptor-mediated virion attachment to host cell"/>
    <property type="evidence" value="ECO:0007669"/>
    <property type="project" value="TreeGrafter"/>
</dbReference>
<dbReference type="PANTHER" id="PTHR44858:SF1">
    <property type="entry name" value="UDP-N-ACETYLGLUCOSAMINE--PEPTIDE N-ACETYLGLUCOSAMINYLTRANSFERASE SPINDLY-RELATED"/>
    <property type="match status" value="1"/>
</dbReference>
<proteinExistence type="predicted"/>
<keyword evidence="2 3" id="KW-0802">TPR repeat</keyword>
<reference evidence="5 6" key="1">
    <citation type="submission" date="2017-01" db="EMBL/GenBank/DDBJ databases">
        <authorList>
            <person name="Mah S.A."/>
            <person name="Swanson W.J."/>
            <person name="Moy G.W."/>
            <person name="Vacquier V.D."/>
        </authorList>
    </citation>
    <scope>NUCLEOTIDE SEQUENCE [LARGE SCALE GENOMIC DNA]</scope>
    <source>
        <strain evidence="5 6">DSM 18014</strain>
    </source>
</reference>
<dbReference type="RefSeq" id="WP_076393562.1">
    <property type="nucleotide sequence ID" value="NZ_FTOV01000006.1"/>
</dbReference>
<dbReference type="InterPro" id="IPR019734">
    <property type="entry name" value="TPR_rpt"/>
</dbReference>
<feature type="chain" id="PRO_5012546315" evidence="4">
    <location>
        <begin position="20"/>
        <end position="271"/>
    </location>
</feature>
<name>A0A1N7PFH5_9FLAO</name>
<feature type="repeat" description="TPR" evidence="3">
    <location>
        <begin position="89"/>
        <end position="122"/>
    </location>
</feature>
<keyword evidence="4" id="KW-0732">Signal</keyword>
<feature type="repeat" description="TPR" evidence="3">
    <location>
        <begin position="190"/>
        <end position="223"/>
    </location>
</feature>
<sequence>MKKSLFLLAAVFASFNLNAQDKKIAEDCFQKADYKCAEEQYSKLAQSERIQKLQSEYYNNLGTAQRRLGKTALAFKSYESALKANPMSAAVYANLGSIHGQKGNKQAAIDYLNKGLQIEPENADIYLTRSKVYESLGKKDLAMKDLNQILTFAPDNIYARTGLANLKKNSGDLEGALKDYNQLISEKPESLLYSGRGDVYFRLKKNKEALADVNKAISIDPKFAQAHVNKALILFETGKPKEACASLDKAVSMGYEKPLLMDQYAKCEVKK</sequence>
<evidence type="ECO:0000256" key="3">
    <source>
        <dbReference type="PROSITE-ProRule" id="PRU00339"/>
    </source>
</evidence>
<feature type="repeat" description="TPR" evidence="3">
    <location>
        <begin position="55"/>
        <end position="88"/>
    </location>
</feature>
<evidence type="ECO:0000313" key="5">
    <source>
        <dbReference type="EMBL" id="SIT09341.1"/>
    </source>
</evidence>
<organism evidence="5 6">
    <name type="scientific">Chryseobacterium gambrini</name>
    <dbReference type="NCBI Taxonomy" id="373672"/>
    <lineage>
        <taxon>Bacteria</taxon>
        <taxon>Pseudomonadati</taxon>
        <taxon>Bacteroidota</taxon>
        <taxon>Flavobacteriia</taxon>
        <taxon>Flavobacteriales</taxon>
        <taxon>Weeksellaceae</taxon>
        <taxon>Chryseobacterium group</taxon>
        <taxon>Chryseobacterium</taxon>
    </lineage>
</organism>
<evidence type="ECO:0000313" key="6">
    <source>
        <dbReference type="Proteomes" id="UP000185781"/>
    </source>
</evidence>
<dbReference type="Gene3D" id="1.25.40.10">
    <property type="entry name" value="Tetratricopeptide repeat domain"/>
    <property type="match status" value="3"/>
</dbReference>
<dbReference type="PROSITE" id="PS50293">
    <property type="entry name" value="TPR_REGION"/>
    <property type="match status" value="1"/>
</dbReference>
<accession>A0A1N7PFH5</accession>
<dbReference type="SUPFAM" id="SSF48452">
    <property type="entry name" value="TPR-like"/>
    <property type="match status" value="1"/>
</dbReference>
<evidence type="ECO:0000256" key="2">
    <source>
        <dbReference type="ARBA" id="ARBA00022803"/>
    </source>
</evidence>
<evidence type="ECO:0000256" key="4">
    <source>
        <dbReference type="SAM" id="SignalP"/>
    </source>
</evidence>
<dbReference type="SMART" id="SM00028">
    <property type="entry name" value="TPR"/>
    <property type="match status" value="6"/>
</dbReference>
<dbReference type="PROSITE" id="PS50005">
    <property type="entry name" value="TPR"/>
    <property type="match status" value="4"/>
</dbReference>
<dbReference type="InterPro" id="IPR011990">
    <property type="entry name" value="TPR-like_helical_dom_sf"/>
</dbReference>
<feature type="signal peptide" evidence="4">
    <location>
        <begin position="1"/>
        <end position="19"/>
    </location>
</feature>
<dbReference type="STRING" id="373672.SAMN05421785_106217"/>
<dbReference type="Pfam" id="PF13432">
    <property type="entry name" value="TPR_16"/>
    <property type="match status" value="1"/>
</dbReference>
<dbReference type="EMBL" id="FTOV01000006">
    <property type="protein sequence ID" value="SIT09341.1"/>
    <property type="molecule type" value="Genomic_DNA"/>
</dbReference>
<dbReference type="PANTHER" id="PTHR44858">
    <property type="entry name" value="TETRATRICOPEPTIDE REPEAT PROTEIN 6"/>
    <property type="match status" value="1"/>
</dbReference>
<dbReference type="Pfam" id="PF13414">
    <property type="entry name" value="TPR_11"/>
    <property type="match status" value="1"/>
</dbReference>
<dbReference type="OrthoDB" id="712930at2"/>
<protein>
    <submittedName>
        <fullName evidence="5">Tetratricopeptide repeat-containing protein</fullName>
    </submittedName>
</protein>
<dbReference type="InterPro" id="IPR050498">
    <property type="entry name" value="Ycf3"/>
</dbReference>
<gene>
    <name evidence="5" type="ORF">SAMN05421785_106217</name>
</gene>
<dbReference type="GO" id="GO:0009279">
    <property type="term" value="C:cell outer membrane"/>
    <property type="evidence" value="ECO:0007669"/>
    <property type="project" value="TreeGrafter"/>
</dbReference>
<keyword evidence="1" id="KW-0677">Repeat</keyword>
<dbReference type="Pfam" id="PF13181">
    <property type="entry name" value="TPR_8"/>
    <property type="match status" value="1"/>
</dbReference>
<dbReference type="Proteomes" id="UP000185781">
    <property type="component" value="Unassembled WGS sequence"/>
</dbReference>